<feature type="compositionally biased region" description="Basic and acidic residues" evidence="5">
    <location>
        <begin position="140"/>
        <end position="159"/>
    </location>
</feature>
<feature type="region of interest" description="Disordered" evidence="5">
    <location>
        <begin position="1"/>
        <end position="159"/>
    </location>
</feature>
<dbReference type="PANTHER" id="PTHR11785">
    <property type="entry name" value="AMINO ACID TRANSPORTER"/>
    <property type="match status" value="1"/>
</dbReference>
<evidence type="ECO:0000256" key="4">
    <source>
        <dbReference type="ARBA" id="ARBA00023136"/>
    </source>
</evidence>
<feature type="transmembrane region" description="Helical" evidence="6">
    <location>
        <begin position="467"/>
        <end position="485"/>
    </location>
</feature>
<feature type="transmembrane region" description="Helical" evidence="6">
    <location>
        <begin position="251"/>
        <end position="274"/>
    </location>
</feature>
<dbReference type="GO" id="GO:0015179">
    <property type="term" value="F:L-amino acid transmembrane transporter activity"/>
    <property type="evidence" value="ECO:0007669"/>
    <property type="project" value="TreeGrafter"/>
</dbReference>
<evidence type="ECO:0000313" key="7">
    <source>
        <dbReference type="EMBL" id="PUU81636.1"/>
    </source>
</evidence>
<feature type="transmembrane region" description="Helical" evidence="6">
    <location>
        <begin position="506"/>
        <end position="530"/>
    </location>
</feature>
<dbReference type="Gene3D" id="1.20.1740.10">
    <property type="entry name" value="Amino acid/polyamine transporter I"/>
    <property type="match status" value="1"/>
</dbReference>
<dbReference type="InterPro" id="IPR002293">
    <property type="entry name" value="AA/rel_permease1"/>
</dbReference>
<sequence>MTGSPHAFHRIPKDLEVPYLLPKNRPTRNRGASPPQGHNHDHNSIATTDLNLRGGITAQGLAGEGPSGLRSASRKNQRALPIGAADLKTRIEMSQVSSDPSRTQSPASSAFPSYFRRERNTLAVESLPELPNSRGYSSEQNREEDRRDSGGEGTGKRKDAVYYAPIPEKQKLGYLSTAALIINKMIGTGIFSKPSSILEQTGSKGGALFLWATGGVMTLTGLFVYLEFGVALPFNGGELVYLDETYPRPRYLASCMFAVFFVLLGNTAANTIAFAKQMLLAFHPEKNPDYRLQRFVALVCITFICLIHLFSRKMGIFMNNALAAYKVGLLLFVVISGFVCLGGGGGGDHSNTKYGAENLKDAFKGSSGSPHDYASAMLSVLYSYQGWENANYVLAEVRRPRGDESRTFKRAALVAFSVVTLLYILANVAYFAASTTDEITNQGLTVAASFFIRVFGDGPFVARGLKVLIALSAFGNVLAVTYTNARVKQEIAKQRILPFSAFWASVSPYGTPVGALILHWIFTVIVIVATPNYSDNDEAYNLISVLFTYGHTWIGIFVSFGLITLPFHEKFQEWRPSIVGIKKLYALVALYVTLNVFVIVLIWWPVKTTHISSYVTPAVGTAVLAFGVLYWVGFAGILPALGYHIDSEPDELIDGSRVVTYKRYKTGPALAVADWWERVSKKRQQL</sequence>
<evidence type="ECO:0000256" key="1">
    <source>
        <dbReference type="ARBA" id="ARBA00004141"/>
    </source>
</evidence>
<reference evidence="7 8" key="1">
    <citation type="submission" date="2017-04" db="EMBL/GenBank/DDBJ databases">
        <title>Draft genome sequence of Tuber borchii Vittad., a whitish edible truffle.</title>
        <authorList>
            <consortium name="DOE Joint Genome Institute"/>
            <person name="Murat C."/>
            <person name="Kuo A."/>
            <person name="Barry K.W."/>
            <person name="Clum A."/>
            <person name="Dockter R.B."/>
            <person name="Fauchery L."/>
            <person name="Iotti M."/>
            <person name="Kohler A."/>
            <person name="Labutti K."/>
            <person name="Lindquist E.A."/>
            <person name="Lipzen A."/>
            <person name="Ohm R.A."/>
            <person name="Wang M."/>
            <person name="Grigoriev I.V."/>
            <person name="Zambonelli A."/>
            <person name="Martin F.M."/>
        </authorList>
    </citation>
    <scope>NUCLEOTIDE SEQUENCE [LARGE SCALE GENOMIC DNA]</scope>
    <source>
        <strain evidence="7 8">Tbo3840</strain>
    </source>
</reference>
<dbReference type="InterPro" id="IPR050598">
    <property type="entry name" value="AminoAcid_Transporter"/>
</dbReference>
<evidence type="ECO:0000256" key="2">
    <source>
        <dbReference type="ARBA" id="ARBA00022692"/>
    </source>
</evidence>
<dbReference type="AlphaFoldDB" id="A0A2T7A1M1"/>
<keyword evidence="4 6" id="KW-0472">Membrane</keyword>
<dbReference type="PANTHER" id="PTHR11785:SF382">
    <property type="entry name" value="LOW-AFFINITY METHIONINE PERMEASE"/>
    <property type="match status" value="1"/>
</dbReference>
<evidence type="ECO:0000256" key="3">
    <source>
        <dbReference type="ARBA" id="ARBA00022989"/>
    </source>
</evidence>
<proteinExistence type="predicted"/>
<feature type="transmembrane region" description="Helical" evidence="6">
    <location>
        <begin position="295"/>
        <end position="311"/>
    </location>
</feature>
<dbReference type="Pfam" id="PF13520">
    <property type="entry name" value="AA_permease_2"/>
    <property type="match status" value="1"/>
</dbReference>
<feature type="compositionally biased region" description="Polar residues" evidence="5">
    <location>
        <begin position="92"/>
        <end position="111"/>
    </location>
</feature>
<accession>A0A2T7A1M1</accession>
<dbReference type="STRING" id="42251.A0A2T7A1M1"/>
<dbReference type="Proteomes" id="UP000244722">
    <property type="component" value="Unassembled WGS sequence"/>
</dbReference>
<name>A0A2T7A1M1_TUBBO</name>
<dbReference type="OrthoDB" id="5982228at2759"/>
<feature type="transmembrane region" description="Helical" evidence="6">
    <location>
        <begin position="542"/>
        <end position="563"/>
    </location>
</feature>
<feature type="transmembrane region" description="Helical" evidence="6">
    <location>
        <begin position="584"/>
        <end position="606"/>
    </location>
</feature>
<feature type="transmembrane region" description="Helical" evidence="6">
    <location>
        <begin position="208"/>
        <end position="231"/>
    </location>
</feature>
<organism evidence="7 8">
    <name type="scientific">Tuber borchii</name>
    <name type="common">White truffle</name>
    <dbReference type="NCBI Taxonomy" id="42251"/>
    <lineage>
        <taxon>Eukaryota</taxon>
        <taxon>Fungi</taxon>
        <taxon>Dikarya</taxon>
        <taxon>Ascomycota</taxon>
        <taxon>Pezizomycotina</taxon>
        <taxon>Pezizomycetes</taxon>
        <taxon>Pezizales</taxon>
        <taxon>Tuberaceae</taxon>
        <taxon>Tuber</taxon>
    </lineage>
</organism>
<dbReference type="EMBL" id="NESQ01000042">
    <property type="protein sequence ID" value="PUU81636.1"/>
    <property type="molecule type" value="Genomic_DNA"/>
</dbReference>
<keyword evidence="2 6" id="KW-0812">Transmembrane</keyword>
<comment type="subcellular location">
    <subcellularLocation>
        <location evidence="1">Membrane</location>
        <topology evidence="1">Multi-pass membrane protein</topology>
    </subcellularLocation>
</comment>
<evidence type="ECO:0000313" key="8">
    <source>
        <dbReference type="Proteomes" id="UP000244722"/>
    </source>
</evidence>
<dbReference type="GO" id="GO:0016020">
    <property type="term" value="C:membrane"/>
    <property type="evidence" value="ECO:0007669"/>
    <property type="project" value="UniProtKB-SubCell"/>
</dbReference>
<comment type="caution">
    <text evidence="7">The sequence shown here is derived from an EMBL/GenBank/DDBJ whole genome shotgun (WGS) entry which is preliminary data.</text>
</comment>
<keyword evidence="3 6" id="KW-1133">Transmembrane helix</keyword>
<feature type="transmembrane region" description="Helical" evidence="6">
    <location>
        <begin position="323"/>
        <end position="344"/>
    </location>
</feature>
<gene>
    <name evidence="7" type="ORF">B9Z19DRAFT_1019224</name>
</gene>
<evidence type="ECO:0000256" key="6">
    <source>
        <dbReference type="SAM" id="Phobius"/>
    </source>
</evidence>
<protein>
    <submittedName>
        <fullName evidence="7">Amino acid permease-domain-containing protein</fullName>
    </submittedName>
</protein>
<keyword evidence="8" id="KW-1185">Reference proteome</keyword>
<feature type="transmembrane region" description="Helical" evidence="6">
    <location>
        <begin position="411"/>
        <end position="433"/>
    </location>
</feature>
<evidence type="ECO:0000256" key="5">
    <source>
        <dbReference type="SAM" id="MobiDB-lite"/>
    </source>
</evidence>
<feature type="transmembrane region" description="Helical" evidence="6">
    <location>
        <begin position="618"/>
        <end position="641"/>
    </location>
</feature>